<evidence type="ECO:0000256" key="1">
    <source>
        <dbReference type="ARBA" id="ARBA00006484"/>
    </source>
</evidence>
<dbReference type="Gene3D" id="3.40.50.720">
    <property type="entry name" value="NAD(P)-binding Rossmann-like Domain"/>
    <property type="match status" value="1"/>
</dbReference>
<keyword evidence="3" id="KW-1185">Reference proteome</keyword>
<reference evidence="3" key="1">
    <citation type="submission" date="2017-02" db="EMBL/GenBank/DDBJ databases">
        <authorList>
            <person name="Varghese N."/>
            <person name="Submissions S."/>
        </authorList>
    </citation>
    <scope>NUCLEOTIDE SEQUENCE [LARGE SCALE GENOMIC DNA]</scope>
    <source>
        <strain evidence="3">DSM 22720</strain>
    </source>
</reference>
<dbReference type="InterPro" id="IPR050259">
    <property type="entry name" value="SDR"/>
</dbReference>
<evidence type="ECO:0000313" key="2">
    <source>
        <dbReference type="EMBL" id="SKA55667.1"/>
    </source>
</evidence>
<sequence>MEKSAFDLRGKKALVTGAKRGIGKAMAEALAEAGADIIAVSQSIETQGSDIEKAVSAKGRQCWAYPCDFSDRRSVKAFLAKINEEHPDIDILINNAGTIKRAPAVEHSDAFWDETIEVNLNGLCCLIRLEDMAA</sequence>
<comment type="similarity">
    <text evidence="1">Belongs to the short-chain dehydrogenases/reductases (SDR) family.</text>
</comment>
<dbReference type="OrthoDB" id="9810734at2"/>
<accession>A0A1T4USH1</accession>
<dbReference type="InterPro" id="IPR002347">
    <property type="entry name" value="SDR_fam"/>
</dbReference>
<dbReference type="GO" id="GO:0008667">
    <property type="term" value="F:2,3-dihydro-2,3-dihydroxybenzoate dehydrogenase activity"/>
    <property type="evidence" value="ECO:0007669"/>
    <property type="project" value="InterPro"/>
</dbReference>
<proteinExistence type="inferred from homology"/>
<dbReference type="InterPro" id="IPR036291">
    <property type="entry name" value="NAD(P)-bd_dom_sf"/>
</dbReference>
<dbReference type="PRINTS" id="PR01397">
    <property type="entry name" value="DHBDHDRGNASE"/>
</dbReference>
<dbReference type="Proteomes" id="UP000190162">
    <property type="component" value="Unassembled WGS sequence"/>
</dbReference>
<name>A0A1T4USH1_9GAMM</name>
<dbReference type="Pfam" id="PF00106">
    <property type="entry name" value="adh_short"/>
    <property type="match status" value="1"/>
</dbReference>
<dbReference type="PANTHER" id="PTHR42879">
    <property type="entry name" value="3-OXOACYL-(ACYL-CARRIER-PROTEIN) REDUCTASE"/>
    <property type="match status" value="1"/>
</dbReference>
<evidence type="ECO:0000313" key="3">
    <source>
        <dbReference type="Proteomes" id="UP000190162"/>
    </source>
</evidence>
<dbReference type="InterPro" id="IPR003560">
    <property type="entry name" value="DHB_DH"/>
</dbReference>
<organism evidence="2 3">
    <name type="scientific">Enterovibrio nigricans DSM 22720</name>
    <dbReference type="NCBI Taxonomy" id="1121868"/>
    <lineage>
        <taxon>Bacteria</taxon>
        <taxon>Pseudomonadati</taxon>
        <taxon>Pseudomonadota</taxon>
        <taxon>Gammaproteobacteria</taxon>
        <taxon>Vibrionales</taxon>
        <taxon>Vibrionaceae</taxon>
        <taxon>Enterovibrio</taxon>
    </lineage>
</organism>
<gene>
    <name evidence="2" type="ORF">SAMN02745132_02397</name>
</gene>
<dbReference type="RefSeq" id="WP_078752740.1">
    <property type="nucleotide sequence ID" value="NZ_FUXU01000028.1"/>
</dbReference>
<protein>
    <submittedName>
        <fullName evidence="2">Short chain dehydrogenase</fullName>
    </submittedName>
</protein>
<dbReference type="SUPFAM" id="SSF51735">
    <property type="entry name" value="NAD(P)-binding Rossmann-fold domains"/>
    <property type="match status" value="1"/>
</dbReference>
<dbReference type="PANTHER" id="PTHR42879:SF2">
    <property type="entry name" value="3-OXOACYL-[ACYL-CARRIER-PROTEIN] REDUCTASE FABG"/>
    <property type="match status" value="1"/>
</dbReference>
<dbReference type="GO" id="GO:0019290">
    <property type="term" value="P:siderophore biosynthetic process"/>
    <property type="evidence" value="ECO:0007669"/>
    <property type="project" value="InterPro"/>
</dbReference>
<dbReference type="EMBL" id="FUXU01000028">
    <property type="protein sequence ID" value="SKA55667.1"/>
    <property type="molecule type" value="Genomic_DNA"/>
</dbReference>
<dbReference type="AlphaFoldDB" id="A0A1T4USH1"/>